<accession>A0ACA9M6D8</accession>
<keyword evidence="2" id="KW-1185">Reference proteome</keyword>
<organism evidence="1 2">
    <name type="scientific">Racocetra persica</name>
    <dbReference type="NCBI Taxonomy" id="160502"/>
    <lineage>
        <taxon>Eukaryota</taxon>
        <taxon>Fungi</taxon>
        <taxon>Fungi incertae sedis</taxon>
        <taxon>Mucoromycota</taxon>
        <taxon>Glomeromycotina</taxon>
        <taxon>Glomeromycetes</taxon>
        <taxon>Diversisporales</taxon>
        <taxon>Gigasporaceae</taxon>
        <taxon>Racocetra</taxon>
    </lineage>
</organism>
<feature type="non-terminal residue" evidence="1">
    <location>
        <position position="1"/>
    </location>
</feature>
<gene>
    <name evidence="1" type="ORF">RPERSI_LOCUS4720</name>
</gene>
<evidence type="ECO:0000313" key="1">
    <source>
        <dbReference type="EMBL" id="CAG8570139.1"/>
    </source>
</evidence>
<protein>
    <submittedName>
        <fullName evidence="1">28864_t:CDS:1</fullName>
    </submittedName>
</protein>
<dbReference type="EMBL" id="CAJVQC010006711">
    <property type="protein sequence ID" value="CAG8570139.1"/>
    <property type="molecule type" value="Genomic_DNA"/>
</dbReference>
<dbReference type="Proteomes" id="UP000789920">
    <property type="component" value="Unassembled WGS sequence"/>
</dbReference>
<comment type="caution">
    <text evidence="1">The sequence shown here is derived from an EMBL/GenBank/DDBJ whole genome shotgun (WGS) entry which is preliminary data.</text>
</comment>
<name>A0ACA9M6D8_9GLOM</name>
<sequence>ARAENALDALKQTLALKAKAWRDGQFIEVDTAELVPGDVIGLRLGDIVPADARLLGLDVTGNETDAHLSIDQSALTGESLPVEKAKGATVYSSSIVKQGQMLAVVTKTGGDTFVGRAANLISITVEQGHFQKIVNAIGNFLILITVVLVVIIFIYQMVHFRGTPQGAFLVVLGHSLVLTIAAIPVGLPTVLSVTMAVGAKQLAAKKVIVKRLTAVEEMASVSVLCSDKTGTLTLNELTFDEPYLCPGYTKEDILLYSYLSAEPGANDPIESAVRTAAEESLEILKGRQNKHDVPGYKVTAFVPFNPTTKMTCATVVSLDTNDVFKVAKGAPQVIIKLVGGNDDAVRAVNALAVRGLRALGVARTISGTDDYELIGMISLLDPPRPDSAETIKRCNGYGVDVKMVTGDQLIIAKEVAHRLGMNRVILDANHLVDPTKSDEEVTQHCERADGFAQVIPEHKYRVVELLQKRGLLVGMTGDGVNDAPALKKANVGIAVHGCTDAARSAADIVLLAPGLSTIVDGITTSRAIFQRMRSYSLYRITSTVHFLMFFFCIIIAENWEMRPILLILITILNDAATLVIAVDNAKISERPDKWRLGQLICLSIVLGLCLTAASFGHFYLAKEVFNISVDVEGQDQRMQSIMYLHISSCPHFVIFSTRLSGFFWENLPSPTFFIAVMGTQIFAMFVSIYGVLTPDSAIGWGWGLGIIGFSLAYFIVLDFVKVMVFRYWSFELTAKLWPTPARRQKLKARHEREVYNEKVSHTVSKVRKVVLMSKVILAFRSAFEESKKKKIMA</sequence>
<proteinExistence type="predicted"/>
<reference evidence="1" key="1">
    <citation type="submission" date="2021-06" db="EMBL/GenBank/DDBJ databases">
        <authorList>
            <person name="Kallberg Y."/>
            <person name="Tangrot J."/>
            <person name="Rosling A."/>
        </authorList>
    </citation>
    <scope>NUCLEOTIDE SEQUENCE</scope>
    <source>
        <strain evidence="1">MA461A</strain>
    </source>
</reference>
<evidence type="ECO:0000313" key="2">
    <source>
        <dbReference type="Proteomes" id="UP000789920"/>
    </source>
</evidence>